<accession>A0A8T1Z8D0</accession>
<dbReference type="EMBL" id="JAEFBJ010000011">
    <property type="protein sequence ID" value="KAG7554603.1"/>
    <property type="molecule type" value="Genomic_DNA"/>
</dbReference>
<sequence length="102" mass="11871">MKPSVCHGIALWMDWVMDEENSTVISTGPGEIEASRSYLKRCEVKRKTNFSRQLHAQFFILFGNEAAYSFGSMRLPVWKSTSLWNYIASYRSLLFWRDTCCS</sequence>
<dbReference type="AlphaFoldDB" id="A0A8T1Z8D0"/>
<reference evidence="1 2" key="1">
    <citation type="submission" date="2020-12" db="EMBL/GenBank/DDBJ databases">
        <title>Concerted genomic and epigenomic changes stabilize Arabidopsis allopolyploids.</title>
        <authorList>
            <person name="Chen Z."/>
        </authorList>
    </citation>
    <scope>NUCLEOTIDE SEQUENCE [LARGE SCALE GENOMIC DNA]</scope>
    <source>
        <strain evidence="1">As9502</strain>
        <tissue evidence="1">Leaf</tissue>
    </source>
</reference>
<evidence type="ECO:0000313" key="2">
    <source>
        <dbReference type="Proteomes" id="UP000694251"/>
    </source>
</evidence>
<comment type="caution">
    <text evidence="1">The sequence shown here is derived from an EMBL/GenBank/DDBJ whole genome shotgun (WGS) entry which is preliminary data.</text>
</comment>
<evidence type="ECO:0000313" key="1">
    <source>
        <dbReference type="EMBL" id="KAG7554603.1"/>
    </source>
</evidence>
<gene>
    <name evidence="1" type="ORF">ISN44_As11g008270</name>
</gene>
<name>A0A8T1Z8D0_ARASU</name>
<protein>
    <submittedName>
        <fullName evidence="1">Uncharacterized protein</fullName>
    </submittedName>
</protein>
<keyword evidence="2" id="KW-1185">Reference proteome</keyword>
<dbReference type="Proteomes" id="UP000694251">
    <property type="component" value="Chromosome 11"/>
</dbReference>
<proteinExistence type="predicted"/>
<dbReference type="OrthoDB" id="412876at2759"/>
<organism evidence="1 2">
    <name type="scientific">Arabidopsis suecica</name>
    <name type="common">Swedish thale-cress</name>
    <name type="synonym">Cardaminopsis suecica</name>
    <dbReference type="NCBI Taxonomy" id="45249"/>
    <lineage>
        <taxon>Eukaryota</taxon>
        <taxon>Viridiplantae</taxon>
        <taxon>Streptophyta</taxon>
        <taxon>Embryophyta</taxon>
        <taxon>Tracheophyta</taxon>
        <taxon>Spermatophyta</taxon>
        <taxon>Magnoliopsida</taxon>
        <taxon>eudicotyledons</taxon>
        <taxon>Gunneridae</taxon>
        <taxon>Pentapetalae</taxon>
        <taxon>rosids</taxon>
        <taxon>malvids</taxon>
        <taxon>Brassicales</taxon>
        <taxon>Brassicaceae</taxon>
        <taxon>Camelineae</taxon>
        <taxon>Arabidopsis</taxon>
    </lineage>
</organism>